<dbReference type="GO" id="GO:0005886">
    <property type="term" value="C:plasma membrane"/>
    <property type="evidence" value="ECO:0007669"/>
    <property type="project" value="UniProtKB-SubCell"/>
</dbReference>
<keyword evidence="3 6" id="KW-0812">Transmembrane</keyword>
<reference evidence="7" key="1">
    <citation type="journal article" date="2020" name="mSystems">
        <title>Genome- and Community-Level Interaction Insights into Carbon Utilization and Element Cycling Functions of Hydrothermarchaeota in Hydrothermal Sediment.</title>
        <authorList>
            <person name="Zhou Z."/>
            <person name="Liu Y."/>
            <person name="Xu W."/>
            <person name="Pan J."/>
            <person name="Luo Z.H."/>
            <person name="Li M."/>
        </authorList>
    </citation>
    <scope>NUCLEOTIDE SEQUENCE [LARGE SCALE GENOMIC DNA]</scope>
    <source>
        <strain evidence="7">HyVt-527</strain>
    </source>
</reference>
<feature type="transmembrane region" description="Helical" evidence="6">
    <location>
        <begin position="21"/>
        <end position="50"/>
    </location>
</feature>
<feature type="transmembrane region" description="Helical" evidence="6">
    <location>
        <begin position="294"/>
        <end position="313"/>
    </location>
</feature>
<evidence type="ECO:0000256" key="3">
    <source>
        <dbReference type="ARBA" id="ARBA00022692"/>
    </source>
</evidence>
<protein>
    <submittedName>
        <fullName evidence="7">Branched-chain amino acid ABC transporter permease</fullName>
    </submittedName>
</protein>
<evidence type="ECO:0000256" key="4">
    <source>
        <dbReference type="ARBA" id="ARBA00022989"/>
    </source>
</evidence>
<comment type="subcellular location">
    <subcellularLocation>
        <location evidence="1">Cell membrane</location>
        <topology evidence="1">Multi-pass membrane protein</topology>
    </subcellularLocation>
</comment>
<feature type="transmembrane region" description="Helical" evidence="6">
    <location>
        <begin position="62"/>
        <end position="84"/>
    </location>
</feature>
<dbReference type="CDD" id="cd06581">
    <property type="entry name" value="TM_PBP1_LivM_like"/>
    <property type="match status" value="1"/>
</dbReference>
<keyword evidence="5 6" id="KW-0472">Membrane</keyword>
<gene>
    <name evidence="7" type="ORF">ENJ89_11230</name>
</gene>
<feature type="transmembrane region" description="Helical" evidence="6">
    <location>
        <begin position="160"/>
        <end position="179"/>
    </location>
</feature>
<feature type="transmembrane region" description="Helical" evidence="6">
    <location>
        <begin position="91"/>
        <end position="113"/>
    </location>
</feature>
<comment type="caution">
    <text evidence="7">The sequence shown here is derived from an EMBL/GenBank/DDBJ whole genome shotgun (WGS) entry which is preliminary data.</text>
</comment>
<evidence type="ECO:0000313" key="7">
    <source>
        <dbReference type="EMBL" id="HHJ53758.1"/>
    </source>
</evidence>
<evidence type="ECO:0000256" key="1">
    <source>
        <dbReference type="ARBA" id="ARBA00004651"/>
    </source>
</evidence>
<dbReference type="GO" id="GO:0015658">
    <property type="term" value="F:branched-chain amino acid transmembrane transporter activity"/>
    <property type="evidence" value="ECO:0007669"/>
    <property type="project" value="InterPro"/>
</dbReference>
<dbReference type="AlphaFoldDB" id="A0A7V5UFW9"/>
<evidence type="ECO:0000256" key="6">
    <source>
        <dbReference type="SAM" id="Phobius"/>
    </source>
</evidence>
<dbReference type="EMBL" id="DROD01000708">
    <property type="protein sequence ID" value="HHJ53758.1"/>
    <property type="molecule type" value="Genomic_DNA"/>
</dbReference>
<organism evidence="7">
    <name type="scientific">Caldithrix abyssi</name>
    <dbReference type="NCBI Taxonomy" id="187145"/>
    <lineage>
        <taxon>Bacteria</taxon>
        <taxon>Pseudomonadati</taxon>
        <taxon>Calditrichota</taxon>
        <taxon>Calditrichia</taxon>
        <taxon>Calditrichales</taxon>
        <taxon>Calditrichaceae</taxon>
        <taxon>Caldithrix</taxon>
    </lineage>
</organism>
<evidence type="ECO:0000256" key="2">
    <source>
        <dbReference type="ARBA" id="ARBA00022475"/>
    </source>
</evidence>
<keyword evidence="2" id="KW-1003">Cell membrane</keyword>
<feature type="transmembrane region" description="Helical" evidence="6">
    <location>
        <begin position="244"/>
        <end position="273"/>
    </location>
</feature>
<dbReference type="InterPro" id="IPR043428">
    <property type="entry name" value="LivM-like"/>
</dbReference>
<dbReference type="PANTHER" id="PTHR30482:SF10">
    <property type="entry name" value="HIGH-AFFINITY BRANCHED-CHAIN AMINO ACID TRANSPORT PROTEIN BRAE"/>
    <property type="match status" value="1"/>
</dbReference>
<dbReference type="Proteomes" id="UP000886124">
    <property type="component" value="Unassembled WGS sequence"/>
</dbReference>
<keyword evidence="4 6" id="KW-1133">Transmembrane helix</keyword>
<sequence length="333" mass="36796">MTDKQLKENNALVTKKEWITFIVALLVPLAFIESPYVQNLLIFVLIWAMLGSSWNLLAGYTGLVSFGHAAYFGIGAYAGGLLLFHFKISPWWGLLLGGPAAVILGYLLGIMVFRLRGPYFALGTLASAEILRIIFGEEEWLTNGHNGILYITTWVTKLPYYYIGLVLAILCIISIKAVMRSKAGYYFLSIREDEDAAQALGIDTKRYKNISTAISTFWAGTAGAFYMIYMGFIDPEVVFALHDISIVTILVGIIGGVGTIWGPALGALVMVFLQEFFRSSIFGLAPDWVSRLHALAFGLLVIFVILYMAGGIVGDWDIIQRKLGFLKKTETES</sequence>
<proteinExistence type="predicted"/>
<feature type="transmembrane region" description="Helical" evidence="6">
    <location>
        <begin position="210"/>
        <end position="232"/>
    </location>
</feature>
<dbReference type="Pfam" id="PF02653">
    <property type="entry name" value="BPD_transp_2"/>
    <property type="match status" value="1"/>
</dbReference>
<dbReference type="PANTHER" id="PTHR30482">
    <property type="entry name" value="HIGH-AFFINITY BRANCHED-CHAIN AMINO ACID TRANSPORT SYSTEM PERMEASE"/>
    <property type="match status" value="1"/>
</dbReference>
<name>A0A7V5UFW9_CALAY</name>
<dbReference type="InterPro" id="IPR001851">
    <property type="entry name" value="ABC_transp_permease"/>
</dbReference>
<accession>A0A7V5UFW9</accession>
<evidence type="ECO:0000256" key="5">
    <source>
        <dbReference type="ARBA" id="ARBA00023136"/>
    </source>
</evidence>